<feature type="transmembrane region" description="Helical" evidence="6">
    <location>
        <begin position="197"/>
        <end position="219"/>
    </location>
</feature>
<keyword evidence="4 6" id="KW-1133">Transmembrane helix</keyword>
<evidence type="ECO:0000256" key="1">
    <source>
        <dbReference type="ARBA" id="ARBA00004141"/>
    </source>
</evidence>
<dbReference type="GO" id="GO:0016020">
    <property type="term" value="C:membrane"/>
    <property type="evidence" value="ECO:0007669"/>
    <property type="project" value="UniProtKB-SubCell"/>
</dbReference>
<dbReference type="PANTHER" id="PTHR31548:SF6">
    <property type="entry name" value="AGAP002756-PA"/>
    <property type="match status" value="1"/>
</dbReference>
<feature type="transmembrane region" description="Helical" evidence="6">
    <location>
        <begin position="20"/>
        <end position="44"/>
    </location>
</feature>
<accession>A0AAG5CNX5</accession>
<comment type="similarity">
    <text evidence="2">Belongs to the clarin family.</text>
</comment>
<dbReference type="AlphaFoldDB" id="A0AAG5CNX5"/>
<evidence type="ECO:0000256" key="4">
    <source>
        <dbReference type="ARBA" id="ARBA00022989"/>
    </source>
</evidence>
<dbReference type="GO" id="GO:0007605">
    <property type="term" value="P:sensory perception of sound"/>
    <property type="evidence" value="ECO:0007669"/>
    <property type="project" value="UniProtKB-ARBA"/>
</dbReference>
<comment type="subcellular location">
    <subcellularLocation>
        <location evidence="1">Membrane</location>
        <topology evidence="1">Multi-pass membrane protein</topology>
    </subcellularLocation>
</comment>
<name>A0AAG5CNX5_ANOAO</name>
<dbReference type="InterPro" id="IPR026748">
    <property type="entry name" value="Clarin"/>
</dbReference>
<reference evidence="7" key="1">
    <citation type="submission" date="2024-04" db="UniProtKB">
        <authorList>
            <consortium name="EnsemblMetazoa"/>
        </authorList>
    </citation>
    <scope>IDENTIFICATION</scope>
    <source>
        <strain evidence="7">EBRO</strain>
    </source>
</reference>
<keyword evidence="8" id="KW-1185">Reference proteome</keyword>
<evidence type="ECO:0000313" key="7">
    <source>
        <dbReference type="EnsemblMetazoa" id="ENSAATROPP000278"/>
    </source>
</evidence>
<keyword evidence="5 6" id="KW-0472">Membrane</keyword>
<organism evidence="7 8">
    <name type="scientific">Anopheles atroparvus</name>
    <name type="common">European mosquito</name>
    <dbReference type="NCBI Taxonomy" id="41427"/>
    <lineage>
        <taxon>Eukaryota</taxon>
        <taxon>Metazoa</taxon>
        <taxon>Ecdysozoa</taxon>
        <taxon>Arthropoda</taxon>
        <taxon>Hexapoda</taxon>
        <taxon>Insecta</taxon>
        <taxon>Pterygota</taxon>
        <taxon>Neoptera</taxon>
        <taxon>Endopterygota</taxon>
        <taxon>Diptera</taxon>
        <taxon>Nematocera</taxon>
        <taxon>Culicoidea</taxon>
        <taxon>Culicidae</taxon>
        <taxon>Anophelinae</taxon>
        <taxon>Anopheles</taxon>
    </lineage>
</organism>
<protein>
    <submittedName>
        <fullName evidence="7">Uncharacterized protein</fullName>
    </submittedName>
</protein>
<evidence type="ECO:0000256" key="2">
    <source>
        <dbReference type="ARBA" id="ARBA00005787"/>
    </source>
</evidence>
<evidence type="ECO:0000256" key="5">
    <source>
        <dbReference type="ARBA" id="ARBA00023136"/>
    </source>
</evidence>
<sequence>MLMECWDNCYTMAKTKWNLLFATFILSCGSLAVLIVSLCTPYWITSEAYESSAYRNSEINYGLFVGSLTQNFLPNSRFYDLTMTCLYREYVCALSCQETEETRTEEVLQLLKGLRPADCPVRTSKAYTADLFDRHIPLISRQDRPVNDRSNFINTGLWVSTVVFLGIAIAFASASAAFSIMNVLFNPVEPIFSVFGLYIWNGVVIGSSALGMIMWGALFASTLSDNIAVTDTLTIQIPYSSAGLASLGACYWVLFLPILLHGSNIGLLVWRRYIINKEPPQTTIDVDRSDLTIIMY</sequence>
<dbReference type="EnsemblMetazoa" id="ENSAATROPT000293">
    <property type="protein sequence ID" value="ENSAATROPP000278"/>
    <property type="gene ID" value="ENSAATROPG000241"/>
</dbReference>
<dbReference type="PANTHER" id="PTHR31548">
    <property type="entry name" value="CLARIN"/>
    <property type="match status" value="1"/>
</dbReference>
<proteinExistence type="inferred from homology"/>
<evidence type="ECO:0000256" key="3">
    <source>
        <dbReference type="ARBA" id="ARBA00022692"/>
    </source>
</evidence>
<feature type="transmembrane region" description="Helical" evidence="6">
    <location>
        <begin position="239"/>
        <end position="262"/>
    </location>
</feature>
<evidence type="ECO:0000256" key="6">
    <source>
        <dbReference type="SAM" id="Phobius"/>
    </source>
</evidence>
<keyword evidence="3 6" id="KW-0812">Transmembrane</keyword>
<dbReference type="Proteomes" id="UP000075880">
    <property type="component" value="Unassembled WGS sequence"/>
</dbReference>
<feature type="transmembrane region" description="Helical" evidence="6">
    <location>
        <begin position="157"/>
        <end position="185"/>
    </location>
</feature>
<evidence type="ECO:0000313" key="8">
    <source>
        <dbReference type="Proteomes" id="UP000075880"/>
    </source>
</evidence>